<feature type="transmembrane region" description="Helical" evidence="1">
    <location>
        <begin position="43"/>
        <end position="69"/>
    </location>
</feature>
<reference evidence="2 3" key="1">
    <citation type="submission" date="2023-11" db="EMBL/GenBank/DDBJ databases">
        <authorList>
            <person name="Okamura Y."/>
        </authorList>
    </citation>
    <scope>NUCLEOTIDE SEQUENCE [LARGE SCALE GENOMIC DNA]</scope>
</reference>
<evidence type="ECO:0008006" key="4">
    <source>
        <dbReference type="Google" id="ProtNLM"/>
    </source>
</evidence>
<feature type="transmembrane region" description="Helical" evidence="1">
    <location>
        <begin position="89"/>
        <end position="109"/>
    </location>
</feature>
<gene>
    <name evidence="2" type="ORF">LNINA_LOCUS15015</name>
</gene>
<keyword evidence="1" id="KW-0472">Membrane</keyword>
<evidence type="ECO:0000256" key="1">
    <source>
        <dbReference type="SAM" id="Phobius"/>
    </source>
</evidence>
<evidence type="ECO:0000313" key="2">
    <source>
        <dbReference type="EMBL" id="CAK1556251.1"/>
    </source>
</evidence>
<keyword evidence="1" id="KW-1133">Transmembrane helix</keyword>
<feature type="transmembrane region" description="Helical" evidence="1">
    <location>
        <begin position="257"/>
        <end position="279"/>
    </location>
</feature>
<dbReference type="AlphaFoldDB" id="A0AAV1K6R7"/>
<feature type="transmembrane region" description="Helical" evidence="1">
    <location>
        <begin position="180"/>
        <end position="204"/>
    </location>
</feature>
<keyword evidence="3" id="KW-1185">Reference proteome</keyword>
<feature type="transmembrane region" description="Helical" evidence="1">
    <location>
        <begin position="121"/>
        <end position="143"/>
    </location>
</feature>
<comment type="caution">
    <text evidence="2">The sequence shown here is derived from an EMBL/GenBank/DDBJ whole genome shotgun (WGS) entry which is preliminary data.</text>
</comment>
<name>A0AAV1K6R7_9NEOP</name>
<keyword evidence="1" id="KW-0812">Transmembrane</keyword>
<dbReference type="EMBL" id="CAVLEF010000283">
    <property type="protein sequence ID" value="CAK1556251.1"/>
    <property type="molecule type" value="Genomic_DNA"/>
</dbReference>
<organism evidence="2 3">
    <name type="scientific">Leptosia nina</name>
    <dbReference type="NCBI Taxonomy" id="320188"/>
    <lineage>
        <taxon>Eukaryota</taxon>
        <taxon>Metazoa</taxon>
        <taxon>Ecdysozoa</taxon>
        <taxon>Arthropoda</taxon>
        <taxon>Hexapoda</taxon>
        <taxon>Insecta</taxon>
        <taxon>Pterygota</taxon>
        <taxon>Neoptera</taxon>
        <taxon>Endopterygota</taxon>
        <taxon>Lepidoptera</taxon>
        <taxon>Glossata</taxon>
        <taxon>Ditrysia</taxon>
        <taxon>Papilionoidea</taxon>
        <taxon>Pieridae</taxon>
        <taxon>Pierinae</taxon>
        <taxon>Leptosia</taxon>
    </lineage>
</organism>
<sequence length="303" mass="34383">MDNITLNFTDTEPEFEEVFGEGVNTSDTYFEIDSSAMLDNLPAYGGMLIAECVLATLQVLISIAATLKIARWGRNYRNQMLTQFSIARLVDRIANLSLFLCPDLTIKTYDILMGVRVHVDLVLVILVIFFIKHMYESLIIVVVKVVKNDLYKVLCCSWLLPLPFSALYVCLVTYNCVSPWMAYFTICCAFRWPVMIIGTGLYLKILFKVTMDSIRYYAKSLTALTFFLCLVINLYVLSADITKLWYAQNYLPIFLNTVLGLILDSLAVCLYVILVLKAYGKTTDRVHRKVNNGISVNNVNSVV</sequence>
<dbReference type="Proteomes" id="UP001497472">
    <property type="component" value="Unassembled WGS sequence"/>
</dbReference>
<feature type="transmembrane region" description="Helical" evidence="1">
    <location>
        <begin position="216"/>
        <end position="237"/>
    </location>
</feature>
<accession>A0AAV1K6R7</accession>
<feature type="transmembrane region" description="Helical" evidence="1">
    <location>
        <begin position="150"/>
        <end position="174"/>
    </location>
</feature>
<evidence type="ECO:0000313" key="3">
    <source>
        <dbReference type="Proteomes" id="UP001497472"/>
    </source>
</evidence>
<proteinExistence type="predicted"/>
<protein>
    <recommendedName>
        <fullName evidence="4">G-protein coupled receptors family 1 profile domain-containing protein</fullName>
    </recommendedName>
</protein>